<sequence length="107" mass="11887">KGSSGESAGKKIGSLASMSTMKPVKKNFIPNAYHEDVVDETLGQQKKGDVEIKSSSSPSTDNRLTWATNLITRRPIRVLAKEFSQNKKIKPTEFTTEAYEKNDAKNR</sequence>
<reference evidence="1" key="1">
    <citation type="submission" date="2021-06" db="EMBL/GenBank/DDBJ databases">
        <title>Parelaphostrongylus tenuis whole genome reference sequence.</title>
        <authorList>
            <person name="Garwood T.J."/>
            <person name="Larsen P.A."/>
            <person name="Fountain-Jones N.M."/>
            <person name="Garbe J.R."/>
            <person name="Macchietto M.G."/>
            <person name="Kania S.A."/>
            <person name="Gerhold R.W."/>
            <person name="Richards J.E."/>
            <person name="Wolf T.M."/>
        </authorList>
    </citation>
    <scope>NUCLEOTIDE SEQUENCE</scope>
    <source>
        <strain evidence="1">MNPRO001-30</strain>
        <tissue evidence="1">Meninges</tissue>
    </source>
</reference>
<feature type="non-terminal residue" evidence="1">
    <location>
        <position position="1"/>
    </location>
</feature>
<dbReference type="Proteomes" id="UP001196413">
    <property type="component" value="Unassembled WGS sequence"/>
</dbReference>
<dbReference type="EMBL" id="JAHQIW010000188">
    <property type="protein sequence ID" value="KAJ1346530.1"/>
    <property type="molecule type" value="Genomic_DNA"/>
</dbReference>
<comment type="caution">
    <text evidence="1">The sequence shown here is derived from an EMBL/GenBank/DDBJ whole genome shotgun (WGS) entry which is preliminary data.</text>
</comment>
<organism evidence="1 2">
    <name type="scientific">Parelaphostrongylus tenuis</name>
    <name type="common">Meningeal worm</name>
    <dbReference type="NCBI Taxonomy" id="148309"/>
    <lineage>
        <taxon>Eukaryota</taxon>
        <taxon>Metazoa</taxon>
        <taxon>Ecdysozoa</taxon>
        <taxon>Nematoda</taxon>
        <taxon>Chromadorea</taxon>
        <taxon>Rhabditida</taxon>
        <taxon>Rhabditina</taxon>
        <taxon>Rhabditomorpha</taxon>
        <taxon>Strongyloidea</taxon>
        <taxon>Metastrongylidae</taxon>
        <taxon>Parelaphostrongylus</taxon>
    </lineage>
</organism>
<accession>A0AAD5LTY9</accession>
<evidence type="ECO:0000313" key="1">
    <source>
        <dbReference type="EMBL" id="KAJ1346530.1"/>
    </source>
</evidence>
<keyword evidence="2" id="KW-1185">Reference proteome</keyword>
<gene>
    <name evidence="1" type="ORF">KIN20_001341</name>
</gene>
<dbReference type="AlphaFoldDB" id="A0AAD5LTY9"/>
<feature type="non-terminal residue" evidence="1">
    <location>
        <position position="107"/>
    </location>
</feature>
<name>A0AAD5LTY9_PARTN</name>
<protein>
    <submittedName>
        <fullName evidence="1">Uncharacterized protein</fullName>
    </submittedName>
</protein>
<proteinExistence type="predicted"/>
<evidence type="ECO:0000313" key="2">
    <source>
        <dbReference type="Proteomes" id="UP001196413"/>
    </source>
</evidence>